<dbReference type="InterPro" id="IPR051697">
    <property type="entry name" value="Patched_domain-protein"/>
</dbReference>
<feature type="compositionally biased region" description="Basic and acidic residues" evidence="2">
    <location>
        <begin position="958"/>
        <end position="975"/>
    </location>
</feature>
<feature type="domain" description="SSD" evidence="4">
    <location>
        <begin position="289"/>
        <end position="447"/>
    </location>
</feature>
<feature type="transmembrane region" description="Helical" evidence="3">
    <location>
        <begin position="347"/>
        <end position="369"/>
    </location>
</feature>
<feature type="transmembrane region" description="Helical" evidence="3">
    <location>
        <begin position="321"/>
        <end position="340"/>
    </location>
</feature>
<dbReference type="EMBL" id="CALNXK010000042">
    <property type="protein sequence ID" value="CAH3126415.1"/>
    <property type="molecule type" value="Genomic_DNA"/>
</dbReference>
<reference evidence="5 6" key="1">
    <citation type="submission" date="2022-05" db="EMBL/GenBank/DDBJ databases">
        <authorList>
            <consortium name="Genoscope - CEA"/>
            <person name="William W."/>
        </authorList>
    </citation>
    <scope>NUCLEOTIDE SEQUENCE [LARGE SCALE GENOMIC DNA]</scope>
</reference>
<feature type="transmembrane region" description="Helical" evidence="3">
    <location>
        <begin position="822"/>
        <end position="846"/>
    </location>
</feature>
<dbReference type="SUPFAM" id="SSF82866">
    <property type="entry name" value="Multidrug efflux transporter AcrB transmembrane domain"/>
    <property type="match status" value="2"/>
</dbReference>
<dbReference type="PANTHER" id="PTHR10796">
    <property type="entry name" value="PATCHED-RELATED"/>
    <property type="match status" value="1"/>
</dbReference>
<feature type="compositionally biased region" description="Basic and acidic residues" evidence="2">
    <location>
        <begin position="940"/>
        <end position="950"/>
    </location>
</feature>
<dbReference type="InterPro" id="IPR053956">
    <property type="entry name" value="NPC1_MLD"/>
</dbReference>
<feature type="transmembrane region" description="Helical" evidence="3">
    <location>
        <begin position="422"/>
        <end position="447"/>
    </location>
</feature>
<sequence>ILLLDSFFFLPSGYCASKFSPCFWWSRFCSWFMTRLERFFGWFGEGIAKHPLIIISTCLVFVSVCSVGFVWFKAKNRGVDLYIPQGSRSMEDLDRAEKYFRLKAREEIVLLTASPGHLNVLAPDCLREAFKAHRAVMELESYSQFCVTLSGDKAKTQDDCMIINPLEFLQFNESNLDNKTLDEILGKITKAYDSSSPLTRNGRTFSYNFKRTFGGTTPPDRTIKKATALQMVYLMNDFSDQKEIDKVLEWEKKFIDKLELLDGTFTCFKVHYSSERSQDDAIAESSGSDITLVSITFTLMITFACVMLGKFLNPLTGHSLLANAGVFAVALGILSGFGLAMWCRVPFVSFMGVLPFLVLGIGIDDMFILVDELDRQPRDMSVTEKIKAVMSHSGATVTMTTMTDLVAFAVSTSSSFPAIRYFCIYAALTVTFSYLMSITYFVAIMTYDVKRIKSGRRDCLPFCRAPQPKEGAPAWDEPIPQLSNRAMETWGRFLTHPATKVVVIILSLGLLGAGIYGVTKVEEKFDRRILAKDDSYLKRFLTAQEKHFEHAIEVSIVETGKVSYEKCSTQQAIRNLTNIVESNEHYLAGSLSWMDHFSLFANRTGISTTGSAFVPALKVFLNQTEFSFFAQDLKFSDNGSALEASRIICFMKGNDESTFQKNAMQTLREDLEAKSKLSAFPITRLFIFFEQYVITSHETIRNLIIAAITVFVITSPFLVDCAVAILVLFNFAALICELFGLMVIWNVTLNAVSMINLVMAIGFAVDYSAHIAHAYVVSNKLSANERVVDALSTVGASVLMGGFSTFLGMIVLAFAASEIFRIFFRMFLGIVGFGLIHGLCIMPVYMSLLCCKPEITTSTLVRVRVERQSSINKRDESSNDLKLADTGNKYPDLGADNPSLQWAEEENPDEDAVNDNEQQEDDGIDYDQYIVNVFKEIHNEGLETGDEKPDVSTGLTGEENKQSRSIQKPDGEKNAGIHNEGLETDDEKPEVSTGLTGEEYKQSMSSEKPDGEKNAGIHNEGLETGDEKPEVSTGLTGEESKQSLSSEKPDGEKKVGTVETTQSSERSDTLADVTKL</sequence>
<protein>
    <recommendedName>
        <fullName evidence="4">SSD domain-containing protein</fullName>
    </recommendedName>
</protein>
<feature type="non-terminal residue" evidence="5">
    <location>
        <position position="1"/>
    </location>
</feature>
<comment type="caution">
    <text evidence="5">The sequence shown here is derived from an EMBL/GenBank/DDBJ whole genome shotgun (WGS) entry which is preliminary data.</text>
</comment>
<comment type="similarity">
    <text evidence="1">Belongs to the patched family.</text>
</comment>
<gene>
    <name evidence="5" type="ORF">PLOB_00032401</name>
</gene>
<feature type="transmembrane region" description="Helical" evidence="3">
    <location>
        <begin position="700"/>
        <end position="719"/>
    </location>
</feature>
<keyword evidence="3" id="KW-1133">Transmembrane helix</keyword>
<evidence type="ECO:0000259" key="4">
    <source>
        <dbReference type="PROSITE" id="PS50156"/>
    </source>
</evidence>
<evidence type="ECO:0000256" key="1">
    <source>
        <dbReference type="ARBA" id="ARBA00005585"/>
    </source>
</evidence>
<dbReference type="InterPro" id="IPR053958">
    <property type="entry name" value="HMGCR/SNAP/NPC1-like_SSD"/>
</dbReference>
<dbReference type="Pfam" id="PF12349">
    <property type="entry name" value="Sterol-sensing"/>
    <property type="match status" value="1"/>
</dbReference>
<proteinExistence type="inferred from homology"/>
<dbReference type="Proteomes" id="UP001159405">
    <property type="component" value="Unassembled WGS sequence"/>
</dbReference>
<feature type="transmembrane region" description="Helical" evidence="3">
    <location>
        <begin position="725"/>
        <end position="745"/>
    </location>
</feature>
<name>A0ABN8NXW9_9CNID</name>
<feature type="compositionally biased region" description="Basic and acidic residues" evidence="2">
    <location>
        <begin position="1065"/>
        <end position="1076"/>
    </location>
</feature>
<feature type="transmembrane region" description="Helical" evidence="3">
    <location>
        <begin position="796"/>
        <end position="815"/>
    </location>
</feature>
<keyword evidence="3" id="KW-0472">Membrane</keyword>
<dbReference type="Gene3D" id="1.20.1640.10">
    <property type="entry name" value="Multidrug efflux transporter AcrB transmembrane domain"/>
    <property type="match status" value="2"/>
</dbReference>
<feature type="compositionally biased region" description="Basic and acidic residues" evidence="2">
    <location>
        <begin position="874"/>
        <end position="883"/>
    </location>
</feature>
<evidence type="ECO:0000256" key="3">
    <source>
        <dbReference type="SAM" id="Phobius"/>
    </source>
</evidence>
<evidence type="ECO:0000313" key="5">
    <source>
        <dbReference type="EMBL" id="CAH3126415.1"/>
    </source>
</evidence>
<feature type="compositionally biased region" description="Basic and acidic residues" evidence="2">
    <location>
        <begin position="1047"/>
        <end position="1056"/>
    </location>
</feature>
<evidence type="ECO:0000256" key="2">
    <source>
        <dbReference type="SAM" id="MobiDB-lite"/>
    </source>
</evidence>
<dbReference type="PANTHER" id="PTHR10796:SF92">
    <property type="entry name" value="PATCHED-RELATED, ISOFORM A"/>
    <property type="match status" value="1"/>
</dbReference>
<feature type="region of interest" description="Disordered" evidence="2">
    <location>
        <begin position="874"/>
        <end position="900"/>
    </location>
</feature>
<keyword evidence="3" id="KW-0812">Transmembrane</keyword>
<keyword evidence="6" id="KW-1185">Reference proteome</keyword>
<dbReference type="PROSITE" id="PS50156">
    <property type="entry name" value="SSD"/>
    <property type="match status" value="1"/>
</dbReference>
<feature type="transmembrane region" description="Helical" evidence="3">
    <location>
        <begin position="290"/>
        <end position="309"/>
    </location>
</feature>
<feature type="region of interest" description="Disordered" evidence="2">
    <location>
        <begin position="940"/>
        <end position="1076"/>
    </location>
</feature>
<dbReference type="InterPro" id="IPR000731">
    <property type="entry name" value="SSD"/>
</dbReference>
<feature type="transmembrane region" description="Helical" evidence="3">
    <location>
        <begin position="501"/>
        <end position="519"/>
    </location>
</feature>
<evidence type="ECO:0000313" key="6">
    <source>
        <dbReference type="Proteomes" id="UP001159405"/>
    </source>
</evidence>
<accession>A0ABN8NXW9</accession>
<feature type="transmembrane region" description="Helical" evidence="3">
    <location>
        <begin position="757"/>
        <end position="776"/>
    </location>
</feature>
<organism evidence="5 6">
    <name type="scientific">Porites lobata</name>
    <dbReference type="NCBI Taxonomy" id="104759"/>
    <lineage>
        <taxon>Eukaryota</taxon>
        <taxon>Metazoa</taxon>
        <taxon>Cnidaria</taxon>
        <taxon>Anthozoa</taxon>
        <taxon>Hexacorallia</taxon>
        <taxon>Scleractinia</taxon>
        <taxon>Fungiina</taxon>
        <taxon>Poritidae</taxon>
        <taxon>Porites</taxon>
    </lineage>
</organism>
<feature type="transmembrane region" description="Helical" evidence="3">
    <location>
        <begin position="52"/>
        <end position="72"/>
    </location>
</feature>
<feature type="transmembrane region" description="Helical" evidence="3">
    <location>
        <begin position="389"/>
        <end position="410"/>
    </location>
</feature>
<dbReference type="Pfam" id="PF22314">
    <property type="entry name" value="NPC1_MLD"/>
    <property type="match status" value="1"/>
</dbReference>